<dbReference type="CDD" id="cd05013">
    <property type="entry name" value="SIS_RpiR"/>
    <property type="match status" value="1"/>
</dbReference>
<evidence type="ECO:0000313" key="6">
    <source>
        <dbReference type="EMBL" id="EHN58737.1"/>
    </source>
</evidence>
<sequence length="290" mass="33134">MLLIDRLKNQDKLTATEKKIADFVLENLTDISSMSIEKLAKQSYTSHSAIVRFSKKMGFDGYKEFRIAVLKTIQARLYNLENVDTNFPFTATDSPLIIAKKLADLTVNTIKRSYAQLSEDQLIQAVDMLTKAERIFLFAEGDSQIRARSFQNKLVKVNKFLILGEEYADEDWTAANMTPKDCALFISYGGKVRQYGRMLNYLTDQKVPTIVITGNPKSKIIETASLALVIVQDEYDFLKVSTFSSQISFEYLLDTLFSILFAREYNQNMINLKRKRGILEIGPLSGKKYY</sequence>
<proteinExistence type="predicted"/>
<dbReference type="InterPro" id="IPR000281">
    <property type="entry name" value="HTH_RpiR"/>
</dbReference>
<reference evidence="6 7" key="1">
    <citation type="journal article" date="2012" name="PLoS ONE">
        <title>Functional divergence in the genus oenococcus as predicted by genome sequencing of the newly-described species, Oenococcus kitaharae.</title>
        <authorList>
            <person name="Borneman A.R."/>
            <person name="McCarthy J.M."/>
            <person name="Chambers P.J."/>
            <person name="Bartowsky E.J."/>
        </authorList>
    </citation>
    <scope>NUCLEOTIDE SEQUENCE [LARGE SCALE GENOMIC DNA]</scope>
    <source>
        <strain evidence="7">DSM17330</strain>
    </source>
</reference>
<gene>
    <name evidence="6" type="ORF">OKIT_0624</name>
</gene>
<dbReference type="InterPro" id="IPR001347">
    <property type="entry name" value="SIS_dom"/>
</dbReference>
<dbReference type="EMBL" id="AFVZ01000001">
    <property type="protein sequence ID" value="EHN58737.1"/>
    <property type="molecule type" value="Genomic_DNA"/>
</dbReference>
<dbReference type="Pfam" id="PF01380">
    <property type="entry name" value="SIS"/>
    <property type="match status" value="1"/>
</dbReference>
<keyword evidence="1" id="KW-0805">Transcription regulation</keyword>
<dbReference type="SUPFAM" id="SSF46689">
    <property type="entry name" value="Homeodomain-like"/>
    <property type="match status" value="1"/>
</dbReference>
<dbReference type="GO" id="GO:0003677">
    <property type="term" value="F:DNA binding"/>
    <property type="evidence" value="ECO:0007669"/>
    <property type="project" value="UniProtKB-KW"/>
</dbReference>
<dbReference type="InterPro" id="IPR035472">
    <property type="entry name" value="RpiR-like_SIS"/>
</dbReference>
<dbReference type="Gene3D" id="3.40.50.10490">
    <property type="entry name" value="Glucose-6-phosphate isomerase like protein, domain 1"/>
    <property type="match status" value="1"/>
</dbReference>
<accession>G9WJD1</accession>
<dbReference type="eggNOG" id="COG1737">
    <property type="taxonomic scope" value="Bacteria"/>
</dbReference>
<evidence type="ECO:0000313" key="7">
    <source>
        <dbReference type="Proteomes" id="UP000004959"/>
    </source>
</evidence>
<keyword evidence="2" id="KW-0238">DNA-binding</keyword>
<dbReference type="PROSITE" id="PS51071">
    <property type="entry name" value="HTH_RPIR"/>
    <property type="match status" value="1"/>
</dbReference>
<feature type="domain" description="HTH rpiR-type" evidence="4">
    <location>
        <begin position="1"/>
        <end position="76"/>
    </location>
</feature>
<dbReference type="HOGENOM" id="CLU_055769_2_1_9"/>
<feature type="domain" description="SIS" evidence="5">
    <location>
        <begin position="125"/>
        <end position="266"/>
    </location>
</feature>
<dbReference type="InterPro" id="IPR036388">
    <property type="entry name" value="WH-like_DNA-bd_sf"/>
</dbReference>
<dbReference type="InterPro" id="IPR009057">
    <property type="entry name" value="Homeodomain-like_sf"/>
</dbReference>
<dbReference type="Proteomes" id="UP000004959">
    <property type="component" value="Chromosome"/>
</dbReference>
<protein>
    <submittedName>
        <fullName evidence="6">RpiR family sialic acid utilization regulator</fullName>
    </submittedName>
</protein>
<dbReference type="PROSITE" id="PS51464">
    <property type="entry name" value="SIS"/>
    <property type="match status" value="1"/>
</dbReference>
<evidence type="ECO:0000256" key="1">
    <source>
        <dbReference type="ARBA" id="ARBA00023015"/>
    </source>
</evidence>
<evidence type="ECO:0000256" key="2">
    <source>
        <dbReference type="ARBA" id="ARBA00023125"/>
    </source>
</evidence>
<dbReference type="PANTHER" id="PTHR30514:SF10">
    <property type="entry name" value="MURR_RPIR FAMILY TRANSCRIPTIONAL REGULATOR"/>
    <property type="match status" value="1"/>
</dbReference>
<dbReference type="STRING" id="336988.NT96_09205"/>
<dbReference type="PANTHER" id="PTHR30514">
    <property type="entry name" value="GLUCOKINASE"/>
    <property type="match status" value="1"/>
</dbReference>
<dbReference type="AlphaFoldDB" id="G9WJD1"/>
<dbReference type="OrthoDB" id="3684496at2"/>
<dbReference type="GO" id="GO:0097367">
    <property type="term" value="F:carbohydrate derivative binding"/>
    <property type="evidence" value="ECO:0007669"/>
    <property type="project" value="InterPro"/>
</dbReference>
<name>G9WJD1_9LACO</name>
<evidence type="ECO:0000259" key="4">
    <source>
        <dbReference type="PROSITE" id="PS51071"/>
    </source>
</evidence>
<comment type="caution">
    <text evidence="6">The sequence shown here is derived from an EMBL/GenBank/DDBJ whole genome shotgun (WGS) entry which is preliminary data.</text>
</comment>
<evidence type="ECO:0000259" key="5">
    <source>
        <dbReference type="PROSITE" id="PS51464"/>
    </source>
</evidence>
<dbReference type="Pfam" id="PF01418">
    <property type="entry name" value="HTH_6"/>
    <property type="match status" value="1"/>
</dbReference>
<dbReference type="GO" id="GO:1901135">
    <property type="term" value="P:carbohydrate derivative metabolic process"/>
    <property type="evidence" value="ECO:0007669"/>
    <property type="project" value="InterPro"/>
</dbReference>
<dbReference type="InterPro" id="IPR046348">
    <property type="entry name" value="SIS_dom_sf"/>
</dbReference>
<keyword evidence="7" id="KW-1185">Reference proteome</keyword>
<dbReference type="InterPro" id="IPR047640">
    <property type="entry name" value="RpiR-like"/>
</dbReference>
<evidence type="ECO:0000256" key="3">
    <source>
        <dbReference type="ARBA" id="ARBA00023163"/>
    </source>
</evidence>
<organism evidence="6 7">
    <name type="scientific">Oenococcus kitaharae DSM 17330</name>
    <dbReference type="NCBI Taxonomy" id="1045004"/>
    <lineage>
        <taxon>Bacteria</taxon>
        <taxon>Bacillati</taxon>
        <taxon>Bacillota</taxon>
        <taxon>Bacilli</taxon>
        <taxon>Lactobacillales</taxon>
        <taxon>Lactobacillaceae</taxon>
        <taxon>Oenococcus</taxon>
    </lineage>
</organism>
<dbReference type="PATRIC" id="fig|1045004.4.peg.624"/>
<dbReference type="GO" id="GO:0003700">
    <property type="term" value="F:DNA-binding transcription factor activity"/>
    <property type="evidence" value="ECO:0007669"/>
    <property type="project" value="InterPro"/>
</dbReference>
<keyword evidence="3" id="KW-0804">Transcription</keyword>
<dbReference type="SUPFAM" id="SSF53697">
    <property type="entry name" value="SIS domain"/>
    <property type="match status" value="1"/>
</dbReference>
<dbReference type="Gene3D" id="1.10.10.10">
    <property type="entry name" value="Winged helix-like DNA-binding domain superfamily/Winged helix DNA-binding domain"/>
    <property type="match status" value="1"/>
</dbReference>
<dbReference type="RefSeq" id="WP_007745219.1">
    <property type="nucleotide sequence ID" value="NZ_CM001398.1"/>
</dbReference>